<dbReference type="RefSeq" id="WP_166248493.1">
    <property type="nucleotide sequence ID" value="NZ_CP049616.1"/>
</dbReference>
<name>A0A6G7J2X6_9FLAO</name>
<sequence length="143" mass="15914">MKKLISSLLITLLLGPLLACNNDDNGNMGPRNNSILGKWKLTAAYISSGGPQYWVDVEDGEEIEFLSDGSFTSTNYPECTEDGYVLDGESLALHYDCEDMELVAENEEGVITFRIEFKNDGFLLSPTSVICIEGCSYKYERMD</sequence>
<evidence type="ECO:0000313" key="2">
    <source>
        <dbReference type="EMBL" id="QII44968.1"/>
    </source>
</evidence>
<evidence type="ECO:0000313" key="3">
    <source>
        <dbReference type="Proteomes" id="UP000502928"/>
    </source>
</evidence>
<reference evidence="2 3" key="1">
    <citation type="submission" date="2020-02" db="EMBL/GenBank/DDBJ databases">
        <title>Complete genome of Muricauda sp. 501str8.</title>
        <authorList>
            <person name="Dong B."/>
            <person name="Zhu S."/>
            <person name="Yang J."/>
            <person name="Chen J."/>
        </authorList>
    </citation>
    <scope>NUCLEOTIDE SEQUENCE [LARGE SCALE GENOMIC DNA]</scope>
    <source>
        <strain evidence="2 3">501str8</strain>
    </source>
</reference>
<dbReference type="EMBL" id="CP049616">
    <property type="protein sequence ID" value="QII44968.1"/>
    <property type="molecule type" value="Genomic_DNA"/>
</dbReference>
<dbReference type="Proteomes" id="UP000502928">
    <property type="component" value="Chromosome"/>
</dbReference>
<organism evidence="2 3">
    <name type="scientific">Flagellimonas oceani</name>
    <dbReference type="NCBI Taxonomy" id="2698672"/>
    <lineage>
        <taxon>Bacteria</taxon>
        <taxon>Pseudomonadati</taxon>
        <taxon>Bacteroidota</taxon>
        <taxon>Flavobacteriia</taxon>
        <taxon>Flavobacteriales</taxon>
        <taxon>Flavobacteriaceae</taxon>
        <taxon>Flagellimonas</taxon>
    </lineage>
</organism>
<dbReference type="KEGG" id="mut:GVT53_09835"/>
<gene>
    <name evidence="2" type="ORF">GVT53_09835</name>
</gene>
<dbReference type="AlphaFoldDB" id="A0A6G7J2X6"/>
<feature type="chain" id="PRO_5026077100" description="Lipocalin-like domain-containing protein" evidence="1">
    <location>
        <begin position="20"/>
        <end position="143"/>
    </location>
</feature>
<keyword evidence="3" id="KW-1185">Reference proteome</keyword>
<evidence type="ECO:0008006" key="4">
    <source>
        <dbReference type="Google" id="ProtNLM"/>
    </source>
</evidence>
<feature type="signal peptide" evidence="1">
    <location>
        <begin position="1"/>
        <end position="19"/>
    </location>
</feature>
<keyword evidence="1" id="KW-0732">Signal</keyword>
<protein>
    <recommendedName>
        <fullName evidence="4">Lipocalin-like domain-containing protein</fullName>
    </recommendedName>
</protein>
<proteinExistence type="predicted"/>
<accession>A0A6G7J2X6</accession>
<evidence type="ECO:0000256" key="1">
    <source>
        <dbReference type="SAM" id="SignalP"/>
    </source>
</evidence>